<evidence type="ECO:0000256" key="1">
    <source>
        <dbReference type="SAM" id="MobiDB-lite"/>
    </source>
</evidence>
<comment type="caution">
    <text evidence="2">The sequence shown here is derived from an EMBL/GenBank/DDBJ whole genome shotgun (WGS) entry which is preliminary data.</text>
</comment>
<feature type="compositionally biased region" description="Low complexity" evidence="1">
    <location>
        <begin position="61"/>
        <end position="86"/>
    </location>
</feature>
<dbReference type="AlphaFoldDB" id="A0A7J8B1U2"/>
<sequence>MGFTGLGSRVLPFSCEHESGIELSTSSFSYLQNRHSKNMCLSRLLLESNETMSLKYLAQAPEQPGREQPGPEQPGLEQQQPGSEQPGLERQQPDPEQLVVERPGATRARSSPAPAPGLPLRHG</sequence>
<keyword evidence="3" id="KW-1185">Reference proteome</keyword>
<accession>A0A7J8B1U2</accession>
<proteinExistence type="predicted"/>
<reference evidence="2 3" key="1">
    <citation type="journal article" date="2020" name="Nature">
        <title>Six reference-quality genomes reveal evolution of bat adaptations.</title>
        <authorList>
            <person name="Jebb D."/>
            <person name="Huang Z."/>
            <person name="Pippel M."/>
            <person name="Hughes G.M."/>
            <person name="Lavrichenko K."/>
            <person name="Devanna P."/>
            <person name="Winkler S."/>
            <person name="Jermiin L.S."/>
            <person name="Skirmuntt E.C."/>
            <person name="Katzourakis A."/>
            <person name="Burkitt-Gray L."/>
            <person name="Ray D.A."/>
            <person name="Sullivan K.A.M."/>
            <person name="Roscito J.G."/>
            <person name="Kirilenko B.M."/>
            <person name="Davalos L.M."/>
            <person name="Corthals A.P."/>
            <person name="Power M.L."/>
            <person name="Jones G."/>
            <person name="Ransome R.D."/>
            <person name="Dechmann D.K.N."/>
            <person name="Locatelli A.G."/>
            <person name="Puechmaille S.J."/>
            <person name="Fedrigo O."/>
            <person name="Jarvis E.D."/>
            <person name="Hiller M."/>
            <person name="Vernes S.C."/>
            <person name="Myers E.W."/>
            <person name="Teeling E.C."/>
        </authorList>
    </citation>
    <scope>NUCLEOTIDE SEQUENCE [LARGE SCALE GENOMIC DNA]</scope>
    <source>
        <strain evidence="2">MPipKuh1</strain>
        <tissue evidence="2">Flight muscle</tissue>
    </source>
</reference>
<protein>
    <submittedName>
        <fullName evidence="2">Uncharacterized protein</fullName>
    </submittedName>
</protein>
<gene>
    <name evidence="2" type="ORF">mPipKuh1_007861</name>
</gene>
<name>A0A7J8B1U2_PIPKU</name>
<feature type="compositionally biased region" description="Low complexity" evidence="1">
    <location>
        <begin position="102"/>
        <end position="123"/>
    </location>
</feature>
<organism evidence="2 3">
    <name type="scientific">Pipistrellus kuhlii</name>
    <name type="common">Kuhl's pipistrelle</name>
    <dbReference type="NCBI Taxonomy" id="59472"/>
    <lineage>
        <taxon>Eukaryota</taxon>
        <taxon>Metazoa</taxon>
        <taxon>Chordata</taxon>
        <taxon>Craniata</taxon>
        <taxon>Vertebrata</taxon>
        <taxon>Euteleostomi</taxon>
        <taxon>Mammalia</taxon>
        <taxon>Eutheria</taxon>
        <taxon>Laurasiatheria</taxon>
        <taxon>Chiroptera</taxon>
        <taxon>Yangochiroptera</taxon>
        <taxon>Vespertilionidae</taxon>
        <taxon>Pipistrellus</taxon>
    </lineage>
</organism>
<dbReference type="EMBL" id="JACAGB010000001">
    <property type="protein sequence ID" value="KAF6392678.1"/>
    <property type="molecule type" value="Genomic_DNA"/>
</dbReference>
<evidence type="ECO:0000313" key="3">
    <source>
        <dbReference type="Proteomes" id="UP000558488"/>
    </source>
</evidence>
<evidence type="ECO:0000313" key="2">
    <source>
        <dbReference type="EMBL" id="KAF6392678.1"/>
    </source>
</evidence>
<dbReference type="Proteomes" id="UP000558488">
    <property type="component" value="Unassembled WGS sequence"/>
</dbReference>
<feature type="region of interest" description="Disordered" evidence="1">
    <location>
        <begin position="59"/>
        <end position="123"/>
    </location>
</feature>